<protein>
    <submittedName>
        <fullName evidence="1">Uncharacterized protein</fullName>
    </submittedName>
</protein>
<proteinExistence type="predicted"/>
<accession>A0A7W9W4K8</accession>
<evidence type="ECO:0000313" key="1">
    <source>
        <dbReference type="EMBL" id="MBB6048618.1"/>
    </source>
</evidence>
<gene>
    <name evidence="1" type="ORF">HNQ39_000380</name>
</gene>
<evidence type="ECO:0000313" key="2">
    <source>
        <dbReference type="Proteomes" id="UP000520814"/>
    </source>
</evidence>
<comment type="caution">
    <text evidence="1">The sequence shown here is derived from an EMBL/GenBank/DDBJ whole genome shotgun (WGS) entry which is preliminary data.</text>
</comment>
<sequence length="84" mass="9674">MSLKIATAALRTYDMLKESPRATPRRSDARDPAVLEAIHTRIRELLVSYRISSQIGQGRQTFVFWSEIEPLVREGAFDDLLWLL</sequence>
<dbReference type="AlphaFoldDB" id="A0A7W9W4K8"/>
<reference evidence="1 2" key="1">
    <citation type="submission" date="2020-08" db="EMBL/GenBank/DDBJ databases">
        <title>Genomic Encyclopedia of Type Strains, Phase IV (KMG-IV): sequencing the most valuable type-strain genomes for metagenomic binning, comparative biology and taxonomic classification.</title>
        <authorList>
            <person name="Goeker M."/>
        </authorList>
    </citation>
    <scope>NUCLEOTIDE SEQUENCE [LARGE SCALE GENOMIC DNA]</scope>
    <source>
        <strain evidence="1 2">DSM 23562</strain>
    </source>
</reference>
<organism evidence="1 2">
    <name type="scientific">Armatimonas rosea</name>
    <dbReference type="NCBI Taxonomy" id="685828"/>
    <lineage>
        <taxon>Bacteria</taxon>
        <taxon>Bacillati</taxon>
        <taxon>Armatimonadota</taxon>
        <taxon>Armatimonadia</taxon>
        <taxon>Armatimonadales</taxon>
        <taxon>Armatimonadaceae</taxon>
        <taxon>Armatimonas</taxon>
    </lineage>
</organism>
<dbReference type="Proteomes" id="UP000520814">
    <property type="component" value="Unassembled WGS sequence"/>
</dbReference>
<name>A0A7W9W4K8_ARMRO</name>
<keyword evidence="2" id="KW-1185">Reference proteome</keyword>
<dbReference type="EMBL" id="JACHGW010000001">
    <property type="protein sequence ID" value="MBB6048618.1"/>
    <property type="molecule type" value="Genomic_DNA"/>
</dbReference>
<dbReference type="RefSeq" id="WP_184192256.1">
    <property type="nucleotide sequence ID" value="NZ_JACHGW010000001.1"/>
</dbReference>